<accession>A0A7Z7BJY0</accession>
<dbReference type="InterPro" id="IPR011990">
    <property type="entry name" value="TPR-like_helical_dom_sf"/>
</dbReference>
<comment type="caution">
    <text evidence="1">The sequence shown here is derived from an EMBL/GenBank/DDBJ whole genome shotgun (WGS) entry which is preliminary data.</text>
</comment>
<protein>
    <recommendedName>
        <fullName evidence="3">DUF4071 domain-containing protein</fullName>
    </recommendedName>
</protein>
<proteinExistence type="predicted"/>
<dbReference type="SUPFAM" id="SSF48452">
    <property type="entry name" value="TPR-like"/>
    <property type="match status" value="1"/>
</dbReference>
<evidence type="ECO:0000313" key="1">
    <source>
        <dbReference type="EMBL" id="SDJ41882.1"/>
    </source>
</evidence>
<keyword evidence="2" id="KW-1185">Reference proteome</keyword>
<evidence type="ECO:0008006" key="3">
    <source>
        <dbReference type="Google" id="ProtNLM"/>
    </source>
</evidence>
<gene>
    <name evidence="1" type="ORF">SAMN04487926_14931</name>
</gene>
<name>A0A7Z7BJY0_9BURK</name>
<reference evidence="1" key="1">
    <citation type="submission" date="2016-10" db="EMBL/GenBank/DDBJ databases">
        <authorList>
            <person name="Varghese N."/>
            <person name="Submissions S."/>
        </authorList>
    </citation>
    <scope>NUCLEOTIDE SEQUENCE [LARGE SCALE GENOMIC DNA]</scope>
    <source>
        <strain evidence="1">YR281</strain>
    </source>
</reference>
<dbReference type="EMBL" id="FNDI01000049">
    <property type="protein sequence ID" value="SDJ41882.1"/>
    <property type="molecule type" value="Genomic_DNA"/>
</dbReference>
<evidence type="ECO:0000313" key="2">
    <source>
        <dbReference type="Proteomes" id="UP000198900"/>
    </source>
</evidence>
<dbReference type="Proteomes" id="UP000198900">
    <property type="component" value="Unassembled WGS sequence"/>
</dbReference>
<dbReference type="Pfam" id="PF20308">
    <property type="entry name" value="TPR-S"/>
    <property type="match status" value="1"/>
</dbReference>
<dbReference type="RefSeq" id="WP_143036686.1">
    <property type="nucleotide sequence ID" value="NZ_FNDI01000049.1"/>
</dbReference>
<dbReference type="InterPro" id="IPR046880">
    <property type="entry name" value="TPR-S"/>
</dbReference>
<dbReference type="AlphaFoldDB" id="A0A7Z7BJY0"/>
<dbReference type="Gene3D" id="1.25.40.10">
    <property type="entry name" value="Tetratricopeptide repeat domain"/>
    <property type="match status" value="1"/>
</dbReference>
<sequence length="455" mass="50447">MPRPLCFVIMPYGRKPTQADPARGPGEIDFNALWDRAYVPVIESLGYDAVRADQDTGAMIITQMLERIYYADLVLADMTIANGNVYYEVGIRHAAKPTGCVLLAADWSQPLFDVAQLRTVRYPLANGDVDDATAQRIRDTIVPGIKALTDGQSPMFEAIKGFPSSPEPALASTMKQRMAELAAFQSAVRGVRLLPKPQRMARAQELVKKHGVPPLMASVAFALLLLLRDSVEVPDDWNKLLAFIDALPEDFRQQPEVQSQRAFTVSQAGDVREAIEQLEVVLETAGPSTERLGLLGGRYKRLYRDTVEPFQKRQFLDRAIDCYERGMDLDLNDYYCSSNLPRLYRARNGKDDLKHAHVISAVVNAACERALRRGVTDEWLRPTWLAAAFDDGDADLAEDLAEKVAAEGVTRWKIESVLADLRASAQLVLDESRRARLIGVADKLAEQSGSEGKTG</sequence>
<organism evidence="1 2">
    <name type="scientific">Paraburkholderia steynii</name>
    <dbReference type="NCBI Taxonomy" id="1245441"/>
    <lineage>
        <taxon>Bacteria</taxon>
        <taxon>Pseudomonadati</taxon>
        <taxon>Pseudomonadota</taxon>
        <taxon>Betaproteobacteria</taxon>
        <taxon>Burkholderiales</taxon>
        <taxon>Burkholderiaceae</taxon>
        <taxon>Paraburkholderia</taxon>
    </lineage>
</organism>